<feature type="domain" description="ABC transporter" evidence="5">
    <location>
        <begin position="2"/>
        <end position="244"/>
    </location>
</feature>
<dbReference type="PANTHER" id="PTHR42711:SF5">
    <property type="entry name" value="ABC TRANSPORTER ATP-BINDING PROTEIN NATA"/>
    <property type="match status" value="1"/>
</dbReference>
<reference evidence="6" key="1">
    <citation type="submission" date="2022-09" db="EMBL/GenBank/DDBJ databases">
        <title>Complete Genomes of Fervidibacillus albus and Fervidibacillus halotolerans isolated from tidal flat sediments.</title>
        <authorList>
            <person name="Kwon K.K."/>
            <person name="Yang S.-H."/>
            <person name="Park M.J."/>
            <person name="Oh H.-M."/>
        </authorList>
    </citation>
    <scope>NUCLEOTIDE SEQUENCE</scope>
    <source>
        <strain evidence="6">MEBiC13591</strain>
    </source>
</reference>
<dbReference type="GO" id="GO:0005524">
    <property type="term" value="F:ATP binding"/>
    <property type="evidence" value="ECO:0007669"/>
    <property type="project" value="UniProtKB-KW"/>
</dbReference>
<dbReference type="InterPro" id="IPR003593">
    <property type="entry name" value="AAA+_ATPase"/>
</dbReference>
<dbReference type="Pfam" id="PF00005">
    <property type="entry name" value="ABC_tran"/>
    <property type="match status" value="1"/>
</dbReference>
<dbReference type="PANTHER" id="PTHR42711">
    <property type="entry name" value="ABC TRANSPORTER ATP-BINDING PROTEIN"/>
    <property type="match status" value="1"/>
</dbReference>
<dbReference type="InterPro" id="IPR027417">
    <property type="entry name" value="P-loop_NTPase"/>
</dbReference>
<evidence type="ECO:0000256" key="3">
    <source>
        <dbReference type="ARBA" id="ARBA00022741"/>
    </source>
</evidence>
<dbReference type="Proteomes" id="UP001164718">
    <property type="component" value="Chromosome"/>
</dbReference>
<dbReference type="GO" id="GO:0016887">
    <property type="term" value="F:ATP hydrolysis activity"/>
    <property type="evidence" value="ECO:0007669"/>
    <property type="project" value="InterPro"/>
</dbReference>
<evidence type="ECO:0000259" key="5">
    <source>
        <dbReference type="PROSITE" id="PS50893"/>
    </source>
</evidence>
<name>A0A9E8LUE7_9BACI</name>
<evidence type="ECO:0000256" key="2">
    <source>
        <dbReference type="ARBA" id="ARBA00022448"/>
    </source>
</evidence>
<dbReference type="Gene3D" id="3.40.50.300">
    <property type="entry name" value="P-loop containing nucleotide triphosphate hydrolases"/>
    <property type="match status" value="1"/>
</dbReference>
<dbReference type="InterPro" id="IPR050763">
    <property type="entry name" value="ABC_transporter_ATP-binding"/>
</dbReference>
<gene>
    <name evidence="6" type="ORF">OE104_00255</name>
</gene>
<keyword evidence="3" id="KW-0547">Nucleotide-binding</keyword>
<dbReference type="AlphaFoldDB" id="A0A9E8LUE7"/>
<dbReference type="EMBL" id="CP106878">
    <property type="protein sequence ID" value="WAA09850.1"/>
    <property type="molecule type" value="Genomic_DNA"/>
</dbReference>
<keyword evidence="4 6" id="KW-0067">ATP-binding</keyword>
<comment type="similarity">
    <text evidence="1">Belongs to the ABC transporter superfamily.</text>
</comment>
<dbReference type="SUPFAM" id="SSF52540">
    <property type="entry name" value="P-loop containing nucleoside triphosphate hydrolases"/>
    <property type="match status" value="1"/>
</dbReference>
<sequence>MITIDNISKIYTYRKGFFSRKQTNVALQNVNLTIPEGQILGILGMNGSGKSTLIKCMTGIIQPTYGSISVDHLDPFKNRKKLTDKMGVIFSHKSSFIEDLLVKDNLEVFRTLYGLTNEQFQSMFQFIDAHIGISELMDQQFRKLSFGQRMKCELTSILLHKPKYLYLDEPTIGLDIFTKDELYRLLKYYNTKFQSTITITTHEVDVLDAFCDRIVIFDKGKIIADDTPELLKKGIQNYYRIQIDFQSVKDERAKEKLIKMYSGIEIGKHTIEISVSRVDESIYQHILSAFIIRNMETKPISLKEAIQHVYSKKEHRSV</sequence>
<proteinExistence type="inferred from homology"/>
<accession>A0A9E8LUE7</accession>
<dbReference type="RefSeq" id="WP_275417632.1">
    <property type="nucleotide sequence ID" value="NZ_CP106878.1"/>
</dbReference>
<evidence type="ECO:0000313" key="7">
    <source>
        <dbReference type="Proteomes" id="UP001164718"/>
    </source>
</evidence>
<dbReference type="InterPro" id="IPR003439">
    <property type="entry name" value="ABC_transporter-like_ATP-bd"/>
</dbReference>
<dbReference type="PROSITE" id="PS50893">
    <property type="entry name" value="ABC_TRANSPORTER_2"/>
    <property type="match status" value="1"/>
</dbReference>
<keyword evidence="2" id="KW-0813">Transport</keyword>
<protein>
    <submittedName>
        <fullName evidence="6">ATP-binding cassette domain-containing protein</fullName>
    </submittedName>
</protein>
<organism evidence="6 7">
    <name type="scientific">Fervidibacillus albus</name>
    <dbReference type="NCBI Taxonomy" id="2980026"/>
    <lineage>
        <taxon>Bacteria</taxon>
        <taxon>Bacillati</taxon>
        <taxon>Bacillota</taxon>
        <taxon>Bacilli</taxon>
        <taxon>Bacillales</taxon>
        <taxon>Bacillaceae</taxon>
        <taxon>Fervidibacillus</taxon>
    </lineage>
</organism>
<evidence type="ECO:0000256" key="4">
    <source>
        <dbReference type="ARBA" id="ARBA00022840"/>
    </source>
</evidence>
<dbReference type="SMART" id="SM00382">
    <property type="entry name" value="AAA"/>
    <property type="match status" value="1"/>
</dbReference>
<evidence type="ECO:0000256" key="1">
    <source>
        <dbReference type="ARBA" id="ARBA00005417"/>
    </source>
</evidence>
<evidence type="ECO:0000313" key="6">
    <source>
        <dbReference type="EMBL" id="WAA09850.1"/>
    </source>
</evidence>
<dbReference type="KEGG" id="faf:OE104_00255"/>
<keyword evidence="7" id="KW-1185">Reference proteome</keyword>